<evidence type="ECO:0000259" key="2">
    <source>
        <dbReference type="PROSITE" id="PS50883"/>
    </source>
</evidence>
<dbReference type="PROSITE" id="PS50887">
    <property type="entry name" value="GGDEF"/>
    <property type="match status" value="1"/>
</dbReference>
<dbReference type="SMART" id="SM00052">
    <property type="entry name" value="EAL"/>
    <property type="match status" value="1"/>
</dbReference>
<feature type="domain" description="GGDEF" evidence="3">
    <location>
        <begin position="194"/>
        <end position="328"/>
    </location>
</feature>
<evidence type="ECO:0000313" key="5">
    <source>
        <dbReference type="Proteomes" id="UP001058602"/>
    </source>
</evidence>
<feature type="domain" description="EAL" evidence="2">
    <location>
        <begin position="337"/>
        <end position="590"/>
    </location>
</feature>
<sequence>MENSIKSVHHRNAFLIALRCAFLFSVASISYTLINEHQHLNELYILFPISILMAYFARRHQTKVVCSLFSLFVVFAGSIADPLSIDTVEESFILLPLCYIFIFPGSLWPIAVGLALVCSYLIDYSSIAHDEFLEDAIEVIFITTFATVMTYFQQKSIKQVQLYKKASLTDYLTKLSNRQSFFQQIRDLEANQHTDYALIQIGLKRLKAANDNLGHGYGDELLRKFAILIRKAVGEHGRVFRLGGNELAILVEFDVGDNYKVEQIIAALESRNDTVCNIYNTCYTLRYNGGVATLSQAENNKRVWCKNVDAAESKAKLNDEGKIQWYDDGLMEETIRHQKIESELKAAIPNNQLFLVYQPKIDVESNQIIGAEVLLRWEHPELGLVSPLEFISVAEKTAQIIPIGRWVIEQAIKQAKVWQGQGHDLCVAVNVSTVQFTHDDIYQCISENLAKHDLAAKYLQVEITETSMMDKRSKVAETCKQLQQLGVSVAIDDFGIEYSSLNYLKHLPIDTIKIDKSFIDDCVTDEIDHMIVRTIIQIGHNLNKQVVAEGVETDQQLELLRREECTQFQGYLYSKPVLPEQFTRLLESNSQATIEPEGIPHRFGISAG</sequence>
<dbReference type="RefSeq" id="WP_257085413.1">
    <property type="nucleotide sequence ID" value="NZ_CP102096.1"/>
</dbReference>
<keyword evidence="1" id="KW-1133">Transmembrane helix</keyword>
<feature type="transmembrane region" description="Helical" evidence="1">
    <location>
        <begin position="40"/>
        <end position="57"/>
    </location>
</feature>
<name>A0ABY5LLH6_9VIBR</name>
<dbReference type="InterPro" id="IPR043128">
    <property type="entry name" value="Rev_trsase/Diguanyl_cyclase"/>
</dbReference>
<proteinExistence type="predicted"/>
<keyword evidence="1" id="KW-0472">Membrane</keyword>
<dbReference type="SMART" id="SM00267">
    <property type="entry name" value="GGDEF"/>
    <property type="match status" value="1"/>
</dbReference>
<feature type="transmembrane region" description="Helical" evidence="1">
    <location>
        <begin position="64"/>
        <end position="80"/>
    </location>
</feature>
<feature type="transmembrane region" description="Helical" evidence="1">
    <location>
        <begin position="132"/>
        <end position="152"/>
    </location>
</feature>
<keyword evidence="1" id="KW-0812">Transmembrane</keyword>
<keyword evidence="5" id="KW-1185">Reference proteome</keyword>
<accession>A0ABY5LLH6</accession>
<dbReference type="SUPFAM" id="SSF141868">
    <property type="entry name" value="EAL domain-like"/>
    <property type="match status" value="1"/>
</dbReference>
<gene>
    <name evidence="4" type="ORF">NP165_06015</name>
</gene>
<dbReference type="CDD" id="cd01948">
    <property type="entry name" value="EAL"/>
    <property type="match status" value="1"/>
</dbReference>
<evidence type="ECO:0000313" key="4">
    <source>
        <dbReference type="EMBL" id="UUM31688.1"/>
    </source>
</evidence>
<dbReference type="InterPro" id="IPR035919">
    <property type="entry name" value="EAL_sf"/>
</dbReference>
<evidence type="ECO:0000259" key="3">
    <source>
        <dbReference type="PROSITE" id="PS50887"/>
    </source>
</evidence>
<dbReference type="Gene3D" id="3.20.20.450">
    <property type="entry name" value="EAL domain"/>
    <property type="match status" value="1"/>
</dbReference>
<dbReference type="Gene3D" id="3.30.70.270">
    <property type="match status" value="1"/>
</dbReference>
<reference evidence="4" key="1">
    <citation type="submission" date="2022-07" db="EMBL/GenBank/DDBJ databases">
        <title>Complete genome of Vibrio japonicus strain JCM 31412T and phylogenomic assessment of the Nereis clade of the genus Vibrio.</title>
        <authorList>
            <person name="Shlafstein M.D."/>
            <person name="Emsley S.A."/>
            <person name="Ushijima B."/>
            <person name="Videau P."/>
            <person name="Saw J.H."/>
        </authorList>
    </citation>
    <scope>NUCLEOTIDE SEQUENCE</scope>
    <source>
        <strain evidence="4">JCM 31412</strain>
    </source>
</reference>
<dbReference type="PROSITE" id="PS50883">
    <property type="entry name" value="EAL"/>
    <property type="match status" value="1"/>
</dbReference>
<dbReference type="InterPro" id="IPR001633">
    <property type="entry name" value="EAL_dom"/>
</dbReference>
<dbReference type="Pfam" id="PF00563">
    <property type="entry name" value="EAL"/>
    <property type="match status" value="1"/>
</dbReference>
<dbReference type="Pfam" id="PF00990">
    <property type="entry name" value="GGDEF"/>
    <property type="match status" value="1"/>
</dbReference>
<dbReference type="InterPro" id="IPR052155">
    <property type="entry name" value="Biofilm_reg_signaling"/>
</dbReference>
<dbReference type="CDD" id="cd01949">
    <property type="entry name" value="GGDEF"/>
    <property type="match status" value="1"/>
</dbReference>
<dbReference type="InterPro" id="IPR000160">
    <property type="entry name" value="GGDEF_dom"/>
</dbReference>
<dbReference type="InterPro" id="IPR029787">
    <property type="entry name" value="Nucleotide_cyclase"/>
</dbReference>
<dbReference type="NCBIfam" id="TIGR00254">
    <property type="entry name" value="GGDEF"/>
    <property type="match status" value="1"/>
</dbReference>
<dbReference type="PANTHER" id="PTHR44757:SF2">
    <property type="entry name" value="BIOFILM ARCHITECTURE MAINTENANCE PROTEIN MBAA"/>
    <property type="match status" value="1"/>
</dbReference>
<dbReference type="Proteomes" id="UP001058602">
    <property type="component" value="Chromosome 1"/>
</dbReference>
<protein>
    <submittedName>
        <fullName evidence="4">Bifunctional diguanylate cyclase/phosphodiesterase</fullName>
    </submittedName>
</protein>
<organism evidence="4 5">
    <name type="scientific">Vibrio japonicus</name>
    <dbReference type="NCBI Taxonomy" id="1824638"/>
    <lineage>
        <taxon>Bacteria</taxon>
        <taxon>Pseudomonadati</taxon>
        <taxon>Pseudomonadota</taxon>
        <taxon>Gammaproteobacteria</taxon>
        <taxon>Vibrionales</taxon>
        <taxon>Vibrionaceae</taxon>
        <taxon>Vibrio</taxon>
    </lineage>
</organism>
<evidence type="ECO:0000256" key="1">
    <source>
        <dbReference type="SAM" id="Phobius"/>
    </source>
</evidence>
<feature type="transmembrane region" description="Helical" evidence="1">
    <location>
        <begin position="12"/>
        <end position="34"/>
    </location>
</feature>
<dbReference type="EMBL" id="CP102096">
    <property type="protein sequence ID" value="UUM31688.1"/>
    <property type="molecule type" value="Genomic_DNA"/>
</dbReference>
<dbReference type="PANTHER" id="PTHR44757">
    <property type="entry name" value="DIGUANYLATE CYCLASE DGCP"/>
    <property type="match status" value="1"/>
</dbReference>
<feature type="transmembrane region" description="Helical" evidence="1">
    <location>
        <begin position="92"/>
        <end position="120"/>
    </location>
</feature>
<dbReference type="SUPFAM" id="SSF55073">
    <property type="entry name" value="Nucleotide cyclase"/>
    <property type="match status" value="1"/>
</dbReference>